<keyword evidence="2" id="KW-0732">Signal</keyword>
<keyword evidence="4" id="KW-1185">Reference proteome</keyword>
<evidence type="ECO:0000313" key="3">
    <source>
        <dbReference type="EMBL" id="KAK2582357.1"/>
    </source>
</evidence>
<dbReference type="AlphaFoldDB" id="A0AAD9RMC8"/>
<dbReference type="Proteomes" id="UP001258017">
    <property type="component" value="Unassembled WGS sequence"/>
</dbReference>
<protein>
    <submittedName>
        <fullName evidence="3">Uncharacterized protein</fullName>
    </submittedName>
</protein>
<name>A0AAD9RMC8_9HYME</name>
<evidence type="ECO:0000256" key="1">
    <source>
        <dbReference type="SAM" id="MobiDB-lite"/>
    </source>
</evidence>
<sequence>MCVCVLLSTPTVLTFAGVIYGSSSSNVQDGYTSGIYHRGASKRGLDGGSKNRGESGNRGEFCEIQEGNIKGIRDVHMRTKFLNTNGLVLVAEPVAHCSNPNTNTSPSSVYLMQ</sequence>
<reference evidence="3" key="2">
    <citation type="journal article" date="2023" name="Commun. Biol.">
        <title>Intrasexual cuticular hydrocarbon dimorphism in a wasp sheds light on hydrocarbon biosynthesis genes in Hymenoptera.</title>
        <authorList>
            <person name="Moris V.C."/>
            <person name="Podsiadlowski L."/>
            <person name="Martin S."/>
            <person name="Oeyen J.P."/>
            <person name="Donath A."/>
            <person name="Petersen M."/>
            <person name="Wilbrandt J."/>
            <person name="Misof B."/>
            <person name="Liedtke D."/>
            <person name="Thamm M."/>
            <person name="Scheiner R."/>
            <person name="Schmitt T."/>
            <person name="Niehuis O."/>
        </authorList>
    </citation>
    <scope>NUCLEOTIDE SEQUENCE</scope>
    <source>
        <strain evidence="3">GBR_01_08_01A</strain>
    </source>
</reference>
<dbReference type="EMBL" id="JAIFRP010000031">
    <property type="protein sequence ID" value="KAK2582357.1"/>
    <property type="molecule type" value="Genomic_DNA"/>
</dbReference>
<organism evidence="3 4">
    <name type="scientific">Odynerus spinipes</name>
    <dbReference type="NCBI Taxonomy" id="1348599"/>
    <lineage>
        <taxon>Eukaryota</taxon>
        <taxon>Metazoa</taxon>
        <taxon>Ecdysozoa</taxon>
        <taxon>Arthropoda</taxon>
        <taxon>Hexapoda</taxon>
        <taxon>Insecta</taxon>
        <taxon>Pterygota</taxon>
        <taxon>Neoptera</taxon>
        <taxon>Endopterygota</taxon>
        <taxon>Hymenoptera</taxon>
        <taxon>Apocrita</taxon>
        <taxon>Aculeata</taxon>
        <taxon>Vespoidea</taxon>
        <taxon>Vespidae</taxon>
        <taxon>Eumeninae</taxon>
        <taxon>Odynerus</taxon>
    </lineage>
</organism>
<proteinExistence type="predicted"/>
<evidence type="ECO:0000256" key="2">
    <source>
        <dbReference type="SAM" id="SignalP"/>
    </source>
</evidence>
<feature type="compositionally biased region" description="Basic and acidic residues" evidence="1">
    <location>
        <begin position="43"/>
        <end position="59"/>
    </location>
</feature>
<gene>
    <name evidence="3" type="ORF">KPH14_004691</name>
</gene>
<accession>A0AAD9RMC8</accession>
<feature type="signal peptide" evidence="2">
    <location>
        <begin position="1"/>
        <end position="16"/>
    </location>
</feature>
<reference evidence="3" key="1">
    <citation type="submission" date="2021-08" db="EMBL/GenBank/DDBJ databases">
        <authorList>
            <person name="Misof B."/>
            <person name="Oliver O."/>
            <person name="Podsiadlowski L."/>
            <person name="Donath A."/>
            <person name="Peters R."/>
            <person name="Mayer C."/>
            <person name="Rust J."/>
            <person name="Gunkel S."/>
            <person name="Lesny P."/>
            <person name="Martin S."/>
            <person name="Oeyen J.P."/>
            <person name="Petersen M."/>
            <person name="Panagiotis P."/>
            <person name="Wilbrandt J."/>
            <person name="Tanja T."/>
        </authorList>
    </citation>
    <scope>NUCLEOTIDE SEQUENCE</scope>
    <source>
        <strain evidence="3">GBR_01_08_01A</strain>
        <tissue evidence="3">Thorax + abdomen</tissue>
    </source>
</reference>
<comment type="caution">
    <text evidence="3">The sequence shown here is derived from an EMBL/GenBank/DDBJ whole genome shotgun (WGS) entry which is preliminary data.</text>
</comment>
<feature type="chain" id="PRO_5041976719" evidence="2">
    <location>
        <begin position="17"/>
        <end position="113"/>
    </location>
</feature>
<feature type="region of interest" description="Disordered" evidence="1">
    <location>
        <begin position="38"/>
        <end position="59"/>
    </location>
</feature>
<evidence type="ECO:0000313" key="4">
    <source>
        <dbReference type="Proteomes" id="UP001258017"/>
    </source>
</evidence>